<keyword evidence="3" id="KW-1185">Reference proteome</keyword>
<dbReference type="EMBL" id="SDMR01000005">
    <property type="protein sequence ID" value="TBT95384.1"/>
    <property type="molecule type" value="Genomic_DNA"/>
</dbReference>
<dbReference type="RefSeq" id="WP_131171680.1">
    <property type="nucleotide sequence ID" value="NZ_FXTL01000019.1"/>
</dbReference>
<feature type="transmembrane region" description="Helical" evidence="1">
    <location>
        <begin position="72"/>
        <end position="93"/>
    </location>
</feature>
<reference evidence="2 3" key="1">
    <citation type="submission" date="2019-01" db="EMBL/GenBank/DDBJ databases">
        <title>Lactibacter flavus gen. nov., sp. nov., a novel bacterium of the family Propionibacteriaceae isolated from raw milk and dairy products.</title>
        <authorList>
            <person name="Huptas C."/>
            <person name="Wenning M."/>
            <person name="Breitenwieser F."/>
            <person name="Doll E."/>
            <person name="Von Neubeck M."/>
            <person name="Busse H.-J."/>
            <person name="Scherer S."/>
        </authorList>
    </citation>
    <scope>NUCLEOTIDE SEQUENCE [LARGE SCALE GENOMIC DNA]</scope>
    <source>
        <strain evidence="2 3">DSM 22130</strain>
    </source>
</reference>
<proteinExistence type="predicted"/>
<dbReference type="AlphaFoldDB" id="A0A4Q9KLU9"/>
<organism evidence="2 3">
    <name type="scientific">Propioniciclava tarda</name>
    <dbReference type="NCBI Taxonomy" id="433330"/>
    <lineage>
        <taxon>Bacteria</taxon>
        <taxon>Bacillati</taxon>
        <taxon>Actinomycetota</taxon>
        <taxon>Actinomycetes</taxon>
        <taxon>Propionibacteriales</taxon>
        <taxon>Propionibacteriaceae</taxon>
        <taxon>Propioniciclava</taxon>
    </lineage>
</organism>
<evidence type="ECO:0000256" key="1">
    <source>
        <dbReference type="SAM" id="Phobius"/>
    </source>
</evidence>
<dbReference type="InterPro" id="IPR022062">
    <property type="entry name" value="DUF3618"/>
</dbReference>
<name>A0A4Q9KLU9_PROTD</name>
<evidence type="ECO:0000313" key="3">
    <source>
        <dbReference type="Proteomes" id="UP000291933"/>
    </source>
</evidence>
<keyword evidence="1" id="KW-0472">Membrane</keyword>
<dbReference type="Pfam" id="PF12277">
    <property type="entry name" value="DUF3618"/>
    <property type="match status" value="1"/>
</dbReference>
<sequence>MAATRTKAEIEAEIAAARSRLAGNVEDLITAVHPQAVKTRAVNDAKDFVAGELNTARSQFVDDFGAVKWDRIAYLAAAVVGTFAFIGVVRSIVRR</sequence>
<comment type="caution">
    <text evidence="2">The sequence shown here is derived from an EMBL/GenBank/DDBJ whole genome shotgun (WGS) entry which is preliminary data.</text>
</comment>
<keyword evidence="1" id="KW-1133">Transmembrane helix</keyword>
<dbReference type="Proteomes" id="UP000291933">
    <property type="component" value="Unassembled WGS sequence"/>
</dbReference>
<keyword evidence="1" id="KW-0812">Transmembrane</keyword>
<protein>
    <submittedName>
        <fullName evidence="2">DUF3618 domain-containing protein</fullName>
    </submittedName>
</protein>
<accession>A0A4Q9KLU9</accession>
<evidence type="ECO:0000313" key="2">
    <source>
        <dbReference type="EMBL" id="TBT95384.1"/>
    </source>
</evidence>
<dbReference type="OrthoDB" id="3733775at2"/>
<gene>
    <name evidence="2" type="ORF">ET996_06125</name>
</gene>